<accession>A0ABU0X3G1</accession>
<feature type="domain" description="Aminoglycoside phosphotransferase" evidence="2">
    <location>
        <begin position="91"/>
        <end position="317"/>
    </location>
</feature>
<dbReference type="EMBL" id="NSDM01000010">
    <property type="protein sequence ID" value="MDQ2586674.1"/>
    <property type="molecule type" value="Genomic_DNA"/>
</dbReference>
<feature type="region of interest" description="Disordered" evidence="1">
    <location>
        <begin position="1"/>
        <end position="66"/>
    </location>
</feature>
<keyword evidence="4" id="KW-1185">Reference proteome</keyword>
<dbReference type="Proteomes" id="UP001225605">
    <property type="component" value="Unassembled WGS sequence"/>
</dbReference>
<feature type="compositionally biased region" description="Basic and acidic residues" evidence="1">
    <location>
        <begin position="31"/>
        <end position="41"/>
    </location>
</feature>
<dbReference type="SUPFAM" id="SSF56112">
    <property type="entry name" value="Protein kinase-like (PK-like)"/>
    <property type="match status" value="1"/>
</dbReference>
<evidence type="ECO:0000313" key="3">
    <source>
        <dbReference type="EMBL" id="MDQ2586674.1"/>
    </source>
</evidence>
<evidence type="ECO:0000256" key="1">
    <source>
        <dbReference type="SAM" id="MobiDB-lite"/>
    </source>
</evidence>
<dbReference type="InterPro" id="IPR051678">
    <property type="entry name" value="AGP_Transferase"/>
</dbReference>
<proteinExistence type="predicted"/>
<dbReference type="InterPro" id="IPR002575">
    <property type="entry name" value="Aminoglycoside_PTrfase"/>
</dbReference>
<reference evidence="3 4" key="1">
    <citation type="submission" date="2017-06" db="EMBL/GenBank/DDBJ databases">
        <title>Cultured bacterium strain Saccharothrix yanglingensis Hhs.015.</title>
        <authorList>
            <person name="Xia Y."/>
        </authorList>
    </citation>
    <scope>NUCLEOTIDE SEQUENCE [LARGE SCALE GENOMIC DNA]</scope>
    <source>
        <strain evidence="3 4">Hhs.015</strain>
    </source>
</reference>
<evidence type="ECO:0000259" key="2">
    <source>
        <dbReference type="Pfam" id="PF01636"/>
    </source>
</evidence>
<feature type="compositionally biased region" description="Low complexity" evidence="1">
    <location>
        <begin position="1"/>
        <end position="14"/>
    </location>
</feature>
<dbReference type="PANTHER" id="PTHR21310">
    <property type="entry name" value="AMINOGLYCOSIDE PHOSPHOTRANSFERASE-RELATED-RELATED"/>
    <property type="match status" value="1"/>
</dbReference>
<dbReference type="Gene3D" id="3.90.1200.10">
    <property type="match status" value="1"/>
</dbReference>
<dbReference type="InterPro" id="IPR011009">
    <property type="entry name" value="Kinase-like_dom_sf"/>
</dbReference>
<dbReference type="Pfam" id="PF01636">
    <property type="entry name" value="APH"/>
    <property type="match status" value="1"/>
</dbReference>
<protein>
    <recommendedName>
        <fullName evidence="2">Aminoglycoside phosphotransferase domain-containing protein</fullName>
    </recommendedName>
</protein>
<name>A0ABU0X3G1_9PSEU</name>
<comment type="caution">
    <text evidence="3">The sequence shown here is derived from an EMBL/GenBank/DDBJ whole genome shotgun (WGS) entry which is preliminary data.</text>
</comment>
<sequence>MGLGAGQADRAAAGEGRGLRADGVRPAAHHAYGDRRDDRRQVRPGGVRGRPVGGLRAVSGDDPRGIGELKTEEVAAVLAELCPTTAVSSLQPGPASYSNRLWLAETDEGRLLVRVPGRTDDPEYVRATLTATRLAGEAGVPTVRYRAFAPTTRLGLPVVVQEFRPGENAATALRRNGADLRHLAGRLGEWVGLLHGVRRDTFGAVTDSGGGHSWSEAAAEDVRRVLAAVDEDLLPAGRGAVESAFHRAIGELGPTGPASLVHGDLYLDNVLVDRGTPSALLDFEHARFRDRFADFGKLTELLFEWWPGSEEPFLESYREHFPADPSDEPRLRLGTGLYALSQLGYFARWQADLVPVYRARLENWVRGR</sequence>
<organism evidence="3 4">
    <name type="scientific">Saccharothrix yanglingensis</name>
    <dbReference type="NCBI Taxonomy" id="659496"/>
    <lineage>
        <taxon>Bacteria</taxon>
        <taxon>Bacillati</taxon>
        <taxon>Actinomycetota</taxon>
        <taxon>Actinomycetes</taxon>
        <taxon>Pseudonocardiales</taxon>
        <taxon>Pseudonocardiaceae</taxon>
        <taxon>Saccharothrix</taxon>
    </lineage>
</organism>
<gene>
    <name evidence="3" type="ORF">CKY47_22300</name>
</gene>
<evidence type="ECO:0000313" key="4">
    <source>
        <dbReference type="Proteomes" id="UP001225605"/>
    </source>
</evidence>